<evidence type="ECO:0000313" key="7">
    <source>
        <dbReference type="EMBL" id="ADU66844.1"/>
    </source>
</evidence>
<protein>
    <submittedName>
        <fullName evidence="7">D-isomer specific 2-hydroxyacid dehydrogenase NAD-binding protein</fullName>
    </submittedName>
</protein>
<feature type="domain" description="D-isomer specific 2-hydroxyacid dehydrogenase catalytic" evidence="5">
    <location>
        <begin position="12"/>
        <end position="325"/>
    </location>
</feature>
<dbReference type="KEGG" id="din:Selin_2124"/>
<dbReference type="Gene3D" id="3.40.50.720">
    <property type="entry name" value="NAD(P)-binding Rossmann-like Domain"/>
    <property type="match status" value="2"/>
</dbReference>
<dbReference type="GO" id="GO:0016618">
    <property type="term" value="F:hydroxypyruvate reductase [NAD(P)H] activity"/>
    <property type="evidence" value="ECO:0007669"/>
    <property type="project" value="TreeGrafter"/>
</dbReference>
<dbReference type="GO" id="GO:0051287">
    <property type="term" value="F:NAD binding"/>
    <property type="evidence" value="ECO:0007669"/>
    <property type="project" value="InterPro"/>
</dbReference>
<feature type="domain" description="D-isomer specific 2-hydroxyacid dehydrogenase NAD-binding" evidence="6">
    <location>
        <begin position="117"/>
        <end position="292"/>
    </location>
</feature>
<dbReference type="InterPro" id="IPR036291">
    <property type="entry name" value="NAD(P)-bd_dom_sf"/>
</dbReference>
<dbReference type="PANTHER" id="PTHR10996">
    <property type="entry name" value="2-HYDROXYACID DEHYDROGENASE-RELATED"/>
    <property type="match status" value="1"/>
</dbReference>
<reference evidence="7 8" key="1">
    <citation type="submission" date="2010-12" db="EMBL/GenBank/DDBJ databases">
        <title>Complete sequence of Desulfurispirillum indicum S5.</title>
        <authorList>
            <consortium name="US DOE Joint Genome Institute"/>
            <person name="Lucas S."/>
            <person name="Copeland A."/>
            <person name="Lapidus A."/>
            <person name="Cheng J.-F."/>
            <person name="Goodwin L."/>
            <person name="Pitluck S."/>
            <person name="Chertkov O."/>
            <person name="Held B."/>
            <person name="Detter J.C."/>
            <person name="Han C."/>
            <person name="Tapia R."/>
            <person name="Land M."/>
            <person name="Hauser L."/>
            <person name="Kyrpides N."/>
            <person name="Ivanova N."/>
            <person name="Mikhailova N."/>
            <person name="Haggblom M."/>
            <person name="Rauschenbach I."/>
            <person name="Bini E."/>
            <person name="Woyke T."/>
        </authorList>
    </citation>
    <scope>NUCLEOTIDE SEQUENCE [LARGE SCALE GENOMIC DNA]</scope>
    <source>
        <strain evidence="8">ATCC BAA-1389 / DSM 22839 / S5</strain>
    </source>
</reference>
<dbReference type="Pfam" id="PF02826">
    <property type="entry name" value="2-Hacid_dh_C"/>
    <property type="match status" value="1"/>
</dbReference>
<keyword evidence="8" id="KW-1185">Reference proteome</keyword>
<dbReference type="GO" id="GO:0030267">
    <property type="term" value="F:glyoxylate reductase (NADPH) activity"/>
    <property type="evidence" value="ECO:0007669"/>
    <property type="project" value="TreeGrafter"/>
</dbReference>
<keyword evidence="2 4" id="KW-0560">Oxidoreductase</keyword>
<comment type="similarity">
    <text evidence="1 4">Belongs to the D-isomer specific 2-hydroxyacid dehydrogenase family.</text>
</comment>
<dbReference type="SUPFAM" id="SSF52283">
    <property type="entry name" value="Formate/glycerate dehydrogenase catalytic domain-like"/>
    <property type="match status" value="1"/>
</dbReference>
<proteinExistence type="inferred from homology"/>
<accession>E6W390</accession>
<evidence type="ECO:0000256" key="3">
    <source>
        <dbReference type="ARBA" id="ARBA00023027"/>
    </source>
</evidence>
<dbReference type="GO" id="GO:0005829">
    <property type="term" value="C:cytosol"/>
    <property type="evidence" value="ECO:0007669"/>
    <property type="project" value="TreeGrafter"/>
</dbReference>
<dbReference type="PANTHER" id="PTHR10996:SF178">
    <property type="entry name" value="2-HYDROXYACID DEHYDROGENASE YGL185C-RELATED"/>
    <property type="match status" value="1"/>
</dbReference>
<gene>
    <name evidence="7" type="ordered locus">Selin_2124</name>
</gene>
<evidence type="ECO:0000259" key="6">
    <source>
        <dbReference type="Pfam" id="PF02826"/>
    </source>
</evidence>
<dbReference type="SUPFAM" id="SSF51735">
    <property type="entry name" value="NAD(P)-binding Rossmann-fold domains"/>
    <property type="match status" value="1"/>
</dbReference>
<evidence type="ECO:0000256" key="1">
    <source>
        <dbReference type="ARBA" id="ARBA00005854"/>
    </source>
</evidence>
<organism evidence="7 8">
    <name type="scientific">Desulfurispirillum indicum (strain ATCC BAA-1389 / DSM 22839 / S5)</name>
    <dbReference type="NCBI Taxonomy" id="653733"/>
    <lineage>
        <taxon>Bacteria</taxon>
        <taxon>Pseudomonadati</taxon>
        <taxon>Chrysiogenota</taxon>
        <taxon>Chrysiogenia</taxon>
        <taxon>Chrysiogenales</taxon>
        <taxon>Chrysiogenaceae</taxon>
        <taxon>Desulfurispirillum</taxon>
    </lineage>
</organism>
<dbReference type="InterPro" id="IPR050223">
    <property type="entry name" value="D-isomer_2-hydroxyacid_DH"/>
</dbReference>
<dbReference type="PROSITE" id="PS00065">
    <property type="entry name" value="D_2_HYDROXYACID_DH_1"/>
    <property type="match status" value="1"/>
</dbReference>
<dbReference type="FunCoup" id="E6W390">
    <property type="interactions" value="312"/>
</dbReference>
<dbReference type="EMBL" id="CP002432">
    <property type="protein sequence ID" value="ADU66844.1"/>
    <property type="molecule type" value="Genomic_DNA"/>
</dbReference>
<dbReference type="AlphaFoldDB" id="E6W390"/>
<dbReference type="InterPro" id="IPR029752">
    <property type="entry name" value="D-isomer_DH_CS1"/>
</dbReference>
<dbReference type="Proteomes" id="UP000002572">
    <property type="component" value="Chromosome"/>
</dbReference>
<evidence type="ECO:0000256" key="4">
    <source>
        <dbReference type="RuleBase" id="RU003719"/>
    </source>
</evidence>
<dbReference type="HOGENOM" id="CLU_019796_1_2_0"/>
<dbReference type="InterPro" id="IPR006139">
    <property type="entry name" value="D-isomer_2_OHA_DH_cat_dom"/>
</dbReference>
<dbReference type="CDD" id="cd05301">
    <property type="entry name" value="GDH"/>
    <property type="match status" value="1"/>
</dbReference>
<evidence type="ECO:0000313" key="8">
    <source>
        <dbReference type="Proteomes" id="UP000002572"/>
    </source>
</evidence>
<dbReference type="eggNOG" id="COG1052">
    <property type="taxonomic scope" value="Bacteria"/>
</dbReference>
<dbReference type="InParanoid" id="E6W390"/>
<dbReference type="InterPro" id="IPR006140">
    <property type="entry name" value="D-isomer_DH_NAD-bd"/>
</dbReference>
<sequence>MIQSQLPFTLGITSPLLDEAMAVLQQKFNVRDLSGYRDADDLIEKARGCEAIISMLSDSFDEKVLSALGRHEQTPLKLLCNYAVGTNNIDIEAASRFGVMVTNTPGVLTEATADTAFALLMAAARRVREGEILVRSGGFTKTGWQPTMLLGQELCGSTIGIFGMGRIGSAVARRAAAFGMRVIYHNRNPRNDGPYTAVDFEHLLRESDIIVICAPATPQTRHRFTLNEFQAMKSSAILVNVGRGEIIREKDLALALQKGYIFAAGLDVYEHEPLIEPLLMDMDNVVLLPHLGSATRKTRMDMAMLCIDAIESVFSKGTIPTNCLNYRP</sequence>
<name>E6W390_DESIS</name>
<dbReference type="FunFam" id="3.40.50.720:FF:000462">
    <property type="entry name" value="Glyoxylate reductase (NADP+)"/>
    <property type="match status" value="1"/>
</dbReference>
<evidence type="ECO:0000256" key="2">
    <source>
        <dbReference type="ARBA" id="ARBA00023002"/>
    </source>
</evidence>
<keyword evidence="3" id="KW-0520">NAD</keyword>
<dbReference type="OrthoDB" id="9805416at2"/>
<evidence type="ECO:0000259" key="5">
    <source>
        <dbReference type="Pfam" id="PF00389"/>
    </source>
</evidence>
<dbReference type="Pfam" id="PF00389">
    <property type="entry name" value="2-Hacid_dh"/>
    <property type="match status" value="1"/>
</dbReference>
<dbReference type="STRING" id="653733.Selin_2124"/>
<dbReference type="RefSeq" id="WP_013506723.1">
    <property type="nucleotide sequence ID" value="NC_014836.1"/>
</dbReference>